<dbReference type="EMBL" id="BA000028">
    <property type="protein sequence ID" value="BAC14675.1"/>
    <property type="molecule type" value="Genomic_DNA"/>
</dbReference>
<protein>
    <submittedName>
        <fullName evidence="1">Uncharacterized protein</fullName>
    </submittedName>
</protein>
<organism evidence="1 2">
    <name type="scientific">Oceanobacillus iheyensis (strain DSM 14371 / CIP 107618 / JCM 11309 / KCTC 3954 / HTE831)</name>
    <dbReference type="NCBI Taxonomy" id="221109"/>
    <lineage>
        <taxon>Bacteria</taxon>
        <taxon>Bacillati</taxon>
        <taxon>Bacillota</taxon>
        <taxon>Bacilli</taxon>
        <taxon>Bacillales</taxon>
        <taxon>Bacillaceae</taxon>
        <taxon>Oceanobacillus</taxon>
    </lineage>
</organism>
<accession>Q8EMX1</accession>
<evidence type="ECO:0000313" key="1">
    <source>
        <dbReference type="EMBL" id="BAC14675.1"/>
    </source>
</evidence>
<name>Q8EMX1_OCEIH</name>
<proteinExistence type="predicted"/>
<dbReference type="SUPFAM" id="SSF58038">
    <property type="entry name" value="SNARE fusion complex"/>
    <property type="match status" value="1"/>
</dbReference>
<dbReference type="Gene3D" id="1.20.5.110">
    <property type="match status" value="1"/>
</dbReference>
<dbReference type="RefSeq" id="WP_011067113.1">
    <property type="nucleotide sequence ID" value="NC_004193.1"/>
</dbReference>
<sequence length="109" mass="12135">MPNNKFNSPSATGEEIEITKSLKLGLIAGLLTTVGDAIATYAAGVAIEESIEAGLEQNLKLKQQDERLSRIEKNIELIQKQLVDDKMNQNSYLLKQKDSFYLSYGFLII</sequence>
<dbReference type="KEGG" id="oih:OB2719"/>
<reference evidence="1 2" key="2">
    <citation type="journal article" date="2002" name="Nucleic Acids Res.">
        <title>Genome sequence of Oceanobacillus iheyensis isolated from the Iheya Ridge and its unexpected adaptive capabilities to extreme environments.</title>
        <authorList>
            <person name="Takami H."/>
            <person name="Takaki Y."/>
            <person name="Uchiyama I."/>
        </authorList>
    </citation>
    <scope>NUCLEOTIDE SEQUENCE [LARGE SCALE GENOMIC DNA]</scope>
    <source>
        <strain evidence="2">DSM 14371 / CIP 107618 / JCM 11309 / KCTC 3954 / HTE831</strain>
    </source>
</reference>
<gene>
    <name evidence="1" type="ordered locus">OB2719</name>
</gene>
<dbReference type="eggNOG" id="ENOG502ZE0D">
    <property type="taxonomic scope" value="Bacteria"/>
</dbReference>
<dbReference type="HOGENOM" id="CLU_2181166_0_0_9"/>
<reference evidence="1 2" key="1">
    <citation type="journal article" date="2001" name="FEMS Microbiol. Lett.">
        <title>Oceanobacillus iheyensis gen. nov., sp. nov., a deep-sea extremely halotolerant and alkaliphilic species isolated from a depth of 1050 m on the Iheya Ridge.</title>
        <authorList>
            <person name="Lu J."/>
            <person name="Nogi Y."/>
            <person name="Takami H."/>
        </authorList>
    </citation>
    <scope>NUCLEOTIDE SEQUENCE [LARGE SCALE GENOMIC DNA]</scope>
    <source>
        <strain evidence="2">DSM 14371 / CIP 107618 / JCM 11309 / KCTC 3954 / HTE831</strain>
    </source>
</reference>
<evidence type="ECO:0000313" key="2">
    <source>
        <dbReference type="Proteomes" id="UP000000822"/>
    </source>
</evidence>
<dbReference type="AlphaFoldDB" id="Q8EMX1"/>
<dbReference type="Proteomes" id="UP000000822">
    <property type="component" value="Chromosome"/>
</dbReference>
<keyword evidence="2" id="KW-1185">Reference proteome</keyword>